<evidence type="ECO:0000256" key="1">
    <source>
        <dbReference type="SAM" id="MobiDB-lite"/>
    </source>
</evidence>
<reference evidence="2 3" key="1">
    <citation type="submission" date="2024-01" db="EMBL/GenBank/DDBJ databases">
        <title>The genomes of 5 underutilized Papilionoideae crops provide insights into root nodulation and disease resistanc.</title>
        <authorList>
            <person name="Yuan L."/>
        </authorList>
    </citation>
    <scope>NUCLEOTIDE SEQUENCE [LARGE SCALE GENOMIC DNA]</scope>
    <source>
        <strain evidence="2">ZHUSHIDOU_FW_LH</strain>
        <tissue evidence="2">Leaf</tissue>
    </source>
</reference>
<keyword evidence="3" id="KW-1185">Reference proteome</keyword>
<proteinExistence type="predicted"/>
<protein>
    <submittedName>
        <fullName evidence="2">Uncharacterized protein</fullName>
    </submittedName>
</protein>
<evidence type="ECO:0000313" key="3">
    <source>
        <dbReference type="Proteomes" id="UP001372338"/>
    </source>
</evidence>
<feature type="region of interest" description="Disordered" evidence="1">
    <location>
        <begin position="1"/>
        <end position="22"/>
    </location>
</feature>
<dbReference type="Proteomes" id="UP001372338">
    <property type="component" value="Unassembled WGS sequence"/>
</dbReference>
<gene>
    <name evidence="2" type="ORF">RIF29_29781</name>
</gene>
<dbReference type="EMBL" id="JAYWIO010000006">
    <property type="protein sequence ID" value="KAK7256339.1"/>
    <property type="molecule type" value="Genomic_DNA"/>
</dbReference>
<dbReference type="AlphaFoldDB" id="A0AAN9EG23"/>
<evidence type="ECO:0000313" key="2">
    <source>
        <dbReference type="EMBL" id="KAK7256339.1"/>
    </source>
</evidence>
<sequence>MGGCTKSSPSQKQEPTLLHKRDRRMGTTQELELSKVMVAKVVLVSSRRDGTDLVMRLTEEVANFGYLTVEAMANALLILLDYVYHVVA</sequence>
<feature type="compositionally biased region" description="Polar residues" evidence="1">
    <location>
        <begin position="1"/>
        <end position="14"/>
    </location>
</feature>
<name>A0AAN9EG23_CROPI</name>
<accession>A0AAN9EG23</accession>
<organism evidence="2 3">
    <name type="scientific">Crotalaria pallida</name>
    <name type="common">Smooth rattlebox</name>
    <name type="synonym">Crotalaria striata</name>
    <dbReference type="NCBI Taxonomy" id="3830"/>
    <lineage>
        <taxon>Eukaryota</taxon>
        <taxon>Viridiplantae</taxon>
        <taxon>Streptophyta</taxon>
        <taxon>Embryophyta</taxon>
        <taxon>Tracheophyta</taxon>
        <taxon>Spermatophyta</taxon>
        <taxon>Magnoliopsida</taxon>
        <taxon>eudicotyledons</taxon>
        <taxon>Gunneridae</taxon>
        <taxon>Pentapetalae</taxon>
        <taxon>rosids</taxon>
        <taxon>fabids</taxon>
        <taxon>Fabales</taxon>
        <taxon>Fabaceae</taxon>
        <taxon>Papilionoideae</taxon>
        <taxon>50 kb inversion clade</taxon>
        <taxon>genistoids sensu lato</taxon>
        <taxon>core genistoids</taxon>
        <taxon>Crotalarieae</taxon>
        <taxon>Crotalaria</taxon>
    </lineage>
</organism>
<comment type="caution">
    <text evidence="2">The sequence shown here is derived from an EMBL/GenBank/DDBJ whole genome shotgun (WGS) entry which is preliminary data.</text>
</comment>